<proteinExistence type="predicted"/>
<dbReference type="AlphaFoldDB" id="A0A0G1RFM2"/>
<organism evidence="2 3">
    <name type="scientific">Candidatus Amesbacteria bacterium GW2011_GWA2_47_11</name>
    <dbReference type="NCBI Taxonomy" id="1618357"/>
    <lineage>
        <taxon>Bacteria</taxon>
        <taxon>Candidatus Amesiibacteriota</taxon>
    </lineage>
</organism>
<keyword evidence="1" id="KW-0472">Membrane</keyword>
<keyword evidence="1" id="KW-1133">Transmembrane helix</keyword>
<keyword evidence="1" id="KW-0812">Transmembrane</keyword>
<name>A0A0G1RFM2_9BACT</name>
<accession>A0A0G1RFM2</accession>
<evidence type="ECO:0000256" key="1">
    <source>
        <dbReference type="SAM" id="Phobius"/>
    </source>
</evidence>
<reference evidence="2 3" key="1">
    <citation type="journal article" date="2015" name="Nature">
        <title>rRNA introns, odd ribosomes, and small enigmatic genomes across a large radiation of phyla.</title>
        <authorList>
            <person name="Brown C.T."/>
            <person name="Hug L.A."/>
            <person name="Thomas B.C."/>
            <person name="Sharon I."/>
            <person name="Castelle C.J."/>
            <person name="Singh A."/>
            <person name="Wilkins M.J."/>
            <person name="Williams K.H."/>
            <person name="Banfield J.F."/>
        </authorList>
    </citation>
    <scope>NUCLEOTIDE SEQUENCE [LARGE SCALE GENOMIC DNA]</scope>
</reference>
<evidence type="ECO:0000313" key="3">
    <source>
        <dbReference type="Proteomes" id="UP000034607"/>
    </source>
</evidence>
<dbReference type="EMBL" id="LCNM01000012">
    <property type="protein sequence ID" value="KKU56099.1"/>
    <property type="molecule type" value="Genomic_DNA"/>
</dbReference>
<protein>
    <submittedName>
        <fullName evidence="2">Uncharacterized protein</fullName>
    </submittedName>
</protein>
<dbReference type="Proteomes" id="UP000034607">
    <property type="component" value="Unassembled WGS sequence"/>
</dbReference>
<comment type="caution">
    <text evidence="2">The sequence shown here is derived from an EMBL/GenBank/DDBJ whole genome shotgun (WGS) entry which is preliminary data.</text>
</comment>
<evidence type="ECO:0000313" key="2">
    <source>
        <dbReference type="EMBL" id="KKU56099.1"/>
    </source>
</evidence>
<feature type="transmembrane region" description="Helical" evidence="1">
    <location>
        <begin position="15"/>
        <end position="34"/>
    </location>
</feature>
<sequence length="237" mass="25707">MEFDRKSGSWLKWRWVVYPAIVLAVVFGSINWGLGRGSSMWEKSVQSQRETKEGLERVAIMRRKAGILDSLSFTEASEDLKLALTAVPASQKAWLLIGQLRSAGAEAGAFLESYRGSGGEAKEATESARTGVDDENKLIIEAVYTVSGLEQAGRILASLENSLPLVRIVRADYLSGILKVGAEGAWESWDKIPQEAAELPLPDYAGMLLQMKGRLSGFNQTLQFSVPPTGGGSAIPF</sequence>
<gene>
    <name evidence="2" type="ORF">UX78_C0012G0032</name>
</gene>